<evidence type="ECO:0000256" key="3">
    <source>
        <dbReference type="ARBA" id="ARBA00023237"/>
    </source>
</evidence>
<dbReference type="EMBL" id="PXWF02000281">
    <property type="protein sequence ID" value="PWF43411.1"/>
    <property type="molecule type" value="Genomic_DNA"/>
</dbReference>
<evidence type="ECO:0000256" key="2">
    <source>
        <dbReference type="ARBA" id="ARBA00023136"/>
    </source>
</evidence>
<dbReference type="Proteomes" id="UP000241421">
    <property type="component" value="Unassembled WGS sequence"/>
</dbReference>
<dbReference type="SUPFAM" id="SSF56935">
    <property type="entry name" value="Porins"/>
    <property type="match status" value="1"/>
</dbReference>
<keyword evidence="5" id="KW-1185">Reference proteome</keyword>
<name>A0A2U2HFV3_9BURK</name>
<dbReference type="RefSeq" id="WP_109246591.1">
    <property type="nucleotide sequence ID" value="NZ_PXWF02000281.1"/>
</dbReference>
<dbReference type="AlphaFoldDB" id="A0A2U2HFV3"/>
<comment type="subcellular location">
    <subcellularLocation>
        <location evidence="1">Cell outer membrane</location>
    </subcellularLocation>
</comment>
<gene>
    <name evidence="4" type="ORF">C7C56_021180</name>
</gene>
<dbReference type="Gene3D" id="2.40.170.20">
    <property type="entry name" value="TonB-dependent receptor, beta-barrel domain"/>
    <property type="match status" value="1"/>
</dbReference>
<reference evidence="4 5" key="1">
    <citation type="submission" date="2018-04" db="EMBL/GenBank/DDBJ databases">
        <title>Massilia violaceinigra sp. nov., a novel purple-pigmented bacterium isolated from Tianshan glacier, Xinjiang, China.</title>
        <authorList>
            <person name="Wang H."/>
        </authorList>
    </citation>
    <scope>NUCLEOTIDE SEQUENCE [LARGE SCALE GENOMIC DNA]</scope>
    <source>
        <strain evidence="4 5">B448-2</strain>
    </source>
</reference>
<keyword evidence="3" id="KW-0998">Cell outer membrane</keyword>
<sequence>MLKNAIGEGRREVKLGAGMARRLFAPGASLQLAGRRGPLSYSLSVNALASDARTESRHLEQRFNPAGARAVLIESASGLESRLRQIQLAPRLNLMLPGGDSLSSQSFLSLTRHTGALATHSVHAAGPASIFPDLDASTSNRGHNARSGLHWVRGFGGGAKVDARIGAAWFSNENDAIELGFTPSGVNSLRRVVATRAEELGLSTTGKYTAPIFERDALAVGWDGGRSGRDEARDSVFGGTPAIAPYPALPTGRPAIPATPVAQGFLATVRRLALFAQDEWSVTPRRSVYLGARWEGVETRSAGTGAGAFGPVDSCTSVWSPVLQTLYKLPGTKASCAWPSPAPTRRRSRRA</sequence>
<accession>A0A2U2HFV3</accession>
<proteinExistence type="predicted"/>
<evidence type="ECO:0000256" key="1">
    <source>
        <dbReference type="ARBA" id="ARBA00004442"/>
    </source>
</evidence>
<keyword evidence="2" id="KW-0472">Membrane</keyword>
<evidence type="ECO:0000313" key="4">
    <source>
        <dbReference type="EMBL" id="PWF43411.1"/>
    </source>
</evidence>
<organism evidence="4 5">
    <name type="scientific">Massilia glaciei</name>
    <dbReference type="NCBI Taxonomy" id="1524097"/>
    <lineage>
        <taxon>Bacteria</taxon>
        <taxon>Pseudomonadati</taxon>
        <taxon>Pseudomonadota</taxon>
        <taxon>Betaproteobacteria</taxon>
        <taxon>Burkholderiales</taxon>
        <taxon>Oxalobacteraceae</taxon>
        <taxon>Telluria group</taxon>
        <taxon>Massilia</taxon>
    </lineage>
</organism>
<dbReference type="InterPro" id="IPR036942">
    <property type="entry name" value="Beta-barrel_TonB_sf"/>
</dbReference>
<protein>
    <submittedName>
        <fullName evidence="4">Uncharacterized protein</fullName>
    </submittedName>
</protein>
<comment type="caution">
    <text evidence="4">The sequence shown here is derived from an EMBL/GenBank/DDBJ whole genome shotgun (WGS) entry which is preliminary data.</text>
</comment>
<evidence type="ECO:0000313" key="5">
    <source>
        <dbReference type="Proteomes" id="UP000241421"/>
    </source>
</evidence>
<dbReference type="GO" id="GO:0009279">
    <property type="term" value="C:cell outer membrane"/>
    <property type="evidence" value="ECO:0007669"/>
    <property type="project" value="UniProtKB-SubCell"/>
</dbReference>